<dbReference type="SUPFAM" id="SSF53187">
    <property type="entry name" value="Zn-dependent exopeptidases"/>
    <property type="match status" value="1"/>
</dbReference>
<comment type="similarity">
    <text evidence="3">Belongs to the peptidase M20A family.</text>
</comment>
<dbReference type="NCBIfam" id="TIGR01910">
    <property type="entry name" value="DapE-ArgE"/>
    <property type="match status" value="1"/>
</dbReference>
<gene>
    <name evidence="9" type="ORF">ACFOGJ_01900</name>
</gene>
<evidence type="ECO:0000256" key="3">
    <source>
        <dbReference type="ARBA" id="ARBA00006247"/>
    </source>
</evidence>
<keyword evidence="4" id="KW-0479">Metal-binding</keyword>
<dbReference type="InterPro" id="IPR002933">
    <property type="entry name" value="Peptidase_M20"/>
</dbReference>
<accession>A0ABV7KUL3</accession>
<keyword evidence="6" id="KW-0862">Zinc</keyword>
<dbReference type="Gene3D" id="3.30.70.360">
    <property type="match status" value="1"/>
</dbReference>
<keyword evidence="5" id="KW-0378">Hydrolase</keyword>
<dbReference type="PANTHER" id="PTHR43808:SF25">
    <property type="entry name" value="PEPTIDASE M20 DIMERISATION DOMAIN-CONTAINING PROTEIN"/>
    <property type="match status" value="1"/>
</dbReference>
<keyword evidence="10" id="KW-1185">Reference proteome</keyword>
<dbReference type="InterPro" id="IPR036264">
    <property type="entry name" value="Bact_exopeptidase_dim_dom"/>
</dbReference>
<feature type="domain" description="Peptidase M20 dimerisation" evidence="8">
    <location>
        <begin position="225"/>
        <end position="323"/>
    </location>
</feature>
<dbReference type="PANTHER" id="PTHR43808">
    <property type="entry name" value="ACETYLORNITHINE DEACETYLASE"/>
    <property type="match status" value="1"/>
</dbReference>
<evidence type="ECO:0000256" key="2">
    <source>
        <dbReference type="ARBA" id="ARBA00001947"/>
    </source>
</evidence>
<dbReference type="InterPro" id="IPR050072">
    <property type="entry name" value="Peptidase_M20A"/>
</dbReference>
<dbReference type="SUPFAM" id="SSF55031">
    <property type="entry name" value="Bacterial exopeptidase dimerisation domain"/>
    <property type="match status" value="1"/>
</dbReference>
<sequence>MSGSDAWRQVSARLDAEQDWLVDLVQSLVRIPTVNPKFQADPEINREAEHQAHLESVLKELDFATEQSLPLPDRPNLTGRWDGSAERSLILCGHVDVVPVGETALWSVDPFGAEIRDDRLYGRGALDMKGGLAACIAAARAIRAEGIRLDGRLDVHAVVDEEAGGLGAMDLVKKGVLSQAALIAEPTWGVINPSEGGLEWVRVTIRGKNAHAGWRYNSIYPQVPSNKRPEPGINAIELGARFIEAVRELEREWGMRKYHPQLPPGITTINPGVMLGGAGLGPDGRPLVTTNPAIIPDVCVMEFDLKFLPDEKAEVVRAEFEGFVHHWAQTNAWLRDNPPKVEWEVGGLHFPPVDTPTDHPLIGSLIAHRTELGRTTDIEGFVAVSDAAHYAGAGTTCVIYGPGGDGFHGIDEYIELPSLQESAKVIAGAILDWCGTR</sequence>
<proteinExistence type="inferred from homology"/>
<dbReference type="InterPro" id="IPR011650">
    <property type="entry name" value="Peptidase_M20_dimer"/>
</dbReference>
<comment type="cofactor">
    <cofactor evidence="1">
        <name>Co(2+)</name>
        <dbReference type="ChEBI" id="CHEBI:48828"/>
    </cofactor>
</comment>
<evidence type="ECO:0000313" key="9">
    <source>
        <dbReference type="EMBL" id="MFC3225965.1"/>
    </source>
</evidence>
<evidence type="ECO:0000256" key="7">
    <source>
        <dbReference type="ARBA" id="ARBA00023285"/>
    </source>
</evidence>
<evidence type="ECO:0000256" key="5">
    <source>
        <dbReference type="ARBA" id="ARBA00022801"/>
    </source>
</evidence>
<dbReference type="RefSeq" id="WP_379897709.1">
    <property type="nucleotide sequence ID" value="NZ_JBHRTR010000005.1"/>
</dbReference>
<dbReference type="Pfam" id="PF01546">
    <property type="entry name" value="Peptidase_M20"/>
    <property type="match status" value="1"/>
</dbReference>
<evidence type="ECO:0000256" key="1">
    <source>
        <dbReference type="ARBA" id="ARBA00001941"/>
    </source>
</evidence>
<dbReference type="InterPro" id="IPR010182">
    <property type="entry name" value="ArgE/DapE"/>
</dbReference>
<comment type="caution">
    <text evidence="9">The sequence shown here is derived from an EMBL/GenBank/DDBJ whole genome shotgun (WGS) entry which is preliminary data.</text>
</comment>
<evidence type="ECO:0000256" key="6">
    <source>
        <dbReference type="ARBA" id="ARBA00022833"/>
    </source>
</evidence>
<evidence type="ECO:0000256" key="4">
    <source>
        <dbReference type="ARBA" id="ARBA00022723"/>
    </source>
</evidence>
<evidence type="ECO:0000313" key="10">
    <source>
        <dbReference type="Proteomes" id="UP001595528"/>
    </source>
</evidence>
<reference evidence="10" key="1">
    <citation type="journal article" date="2019" name="Int. J. Syst. Evol. Microbiol.">
        <title>The Global Catalogue of Microorganisms (GCM) 10K type strain sequencing project: providing services to taxonomists for standard genome sequencing and annotation.</title>
        <authorList>
            <consortium name="The Broad Institute Genomics Platform"/>
            <consortium name="The Broad Institute Genome Sequencing Center for Infectious Disease"/>
            <person name="Wu L."/>
            <person name="Ma J."/>
        </authorList>
    </citation>
    <scope>NUCLEOTIDE SEQUENCE [LARGE SCALE GENOMIC DNA]</scope>
    <source>
        <strain evidence="10">KCTC 42964</strain>
    </source>
</reference>
<evidence type="ECO:0000259" key="8">
    <source>
        <dbReference type="Pfam" id="PF07687"/>
    </source>
</evidence>
<dbReference type="Proteomes" id="UP001595528">
    <property type="component" value="Unassembled WGS sequence"/>
</dbReference>
<protein>
    <submittedName>
        <fullName evidence="9">M20 family metallopeptidase</fullName>
    </submittedName>
</protein>
<organism evidence="9 10">
    <name type="scientific">Marinibaculum pumilum</name>
    <dbReference type="NCBI Taxonomy" id="1766165"/>
    <lineage>
        <taxon>Bacteria</taxon>
        <taxon>Pseudomonadati</taxon>
        <taxon>Pseudomonadota</taxon>
        <taxon>Alphaproteobacteria</taxon>
        <taxon>Rhodospirillales</taxon>
        <taxon>Rhodospirillaceae</taxon>
        <taxon>Marinibaculum</taxon>
    </lineage>
</organism>
<name>A0ABV7KUL3_9PROT</name>
<keyword evidence="7" id="KW-0170">Cobalt</keyword>
<dbReference type="EMBL" id="JBHRTR010000005">
    <property type="protein sequence ID" value="MFC3225965.1"/>
    <property type="molecule type" value="Genomic_DNA"/>
</dbReference>
<comment type="cofactor">
    <cofactor evidence="2">
        <name>Zn(2+)</name>
        <dbReference type="ChEBI" id="CHEBI:29105"/>
    </cofactor>
</comment>
<dbReference type="Gene3D" id="3.40.630.10">
    <property type="entry name" value="Zn peptidases"/>
    <property type="match status" value="1"/>
</dbReference>
<dbReference type="Pfam" id="PF07687">
    <property type="entry name" value="M20_dimer"/>
    <property type="match status" value="1"/>
</dbReference>